<gene>
    <name evidence="2" type="ORF">ACA1_208080</name>
</gene>
<protein>
    <submittedName>
        <fullName evidence="2">Uncharacterized protein</fullName>
    </submittedName>
</protein>
<sequence length="166" mass="18623">MASPLINQRRFALFCLLACLAVLPAFSQSYCYWSQTACGPIASYKVRVAREEYPKLVDQAWIYVYNATGLQSSSLCGIINFVNDMAQAYPDVCQDQYGVMHKHLPMSAMQNVLTTLQSSLYNNFLAWDAKDGIAYYDSIATQAANVAKSPVLSFHKEDFLKPTQDH</sequence>
<dbReference type="EMBL" id="KB007966">
    <property type="protein sequence ID" value="ELR17931.1"/>
    <property type="molecule type" value="Genomic_DNA"/>
</dbReference>
<dbReference type="GeneID" id="14918753"/>
<proteinExistence type="predicted"/>
<dbReference type="AlphaFoldDB" id="L8H0N5"/>
<evidence type="ECO:0000313" key="2">
    <source>
        <dbReference type="EMBL" id="ELR17931.1"/>
    </source>
</evidence>
<evidence type="ECO:0000313" key="3">
    <source>
        <dbReference type="Proteomes" id="UP000011083"/>
    </source>
</evidence>
<dbReference type="VEuPathDB" id="AmoebaDB:ACA1_208080"/>
<feature type="signal peptide" evidence="1">
    <location>
        <begin position="1"/>
        <end position="27"/>
    </location>
</feature>
<keyword evidence="1" id="KW-0732">Signal</keyword>
<reference evidence="2 3" key="1">
    <citation type="journal article" date="2013" name="Genome Biol.">
        <title>Genome of Acanthamoeba castellanii highlights extensive lateral gene transfer and early evolution of tyrosine kinase signaling.</title>
        <authorList>
            <person name="Clarke M."/>
            <person name="Lohan A.J."/>
            <person name="Liu B."/>
            <person name="Lagkouvardos I."/>
            <person name="Roy S."/>
            <person name="Zafar N."/>
            <person name="Bertelli C."/>
            <person name="Schilde C."/>
            <person name="Kianianmomeni A."/>
            <person name="Burglin T.R."/>
            <person name="Frech C."/>
            <person name="Turcotte B."/>
            <person name="Kopec K.O."/>
            <person name="Synnott J.M."/>
            <person name="Choo C."/>
            <person name="Paponov I."/>
            <person name="Finkler A."/>
            <person name="Soon Heng Tan C."/>
            <person name="Hutchins A.P."/>
            <person name="Weinmeier T."/>
            <person name="Rattei T."/>
            <person name="Chu J.S."/>
            <person name="Gimenez G."/>
            <person name="Irimia M."/>
            <person name="Rigden D.J."/>
            <person name="Fitzpatrick D.A."/>
            <person name="Lorenzo-Morales J."/>
            <person name="Bateman A."/>
            <person name="Chiu C.H."/>
            <person name="Tang P."/>
            <person name="Hegemann P."/>
            <person name="Fromm H."/>
            <person name="Raoult D."/>
            <person name="Greub G."/>
            <person name="Miranda-Saavedra D."/>
            <person name="Chen N."/>
            <person name="Nash P."/>
            <person name="Ginger M.L."/>
            <person name="Horn M."/>
            <person name="Schaap P."/>
            <person name="Caler L."/>
            <person name="Loftus B."/>
        </authorList>
    </citation>
    <scope>NUCLEOTIDE SEQUENCE [LARGE SCALE GENOMIC DNA]</scope>
    <source>
        <strain evidence="2 3">Neff</strain>
    </source>
</reference>
<evidence type="ECO:0000256" key="1">
    <source>
        <dbReference type="SAM" id="SignalP"/>
    </source>
</evidence>
<feature type="chain" id="PRO_5003990015" evidence="1">
    <location>
        <begin position="28"/>
        <end position="166"/>
    </location>
</feature>
<keyword evidence="3" id="KW-1185">Reference proteome</keyword>
<dbReference type="RefSeq" id="XP_004339947.1">
    <property type="nucleotide sequence ID" value="XM_004339899.1"/>
</dbReference>
<dbReference type="KEGG" id="acan:ACA1_208080"/>
<dbReference type="Proteomes" id="UP000011083">
    <property type="component" value="Unassembled WGS sequence"/>
</dbReference>
<organism evidence="2 3">
    <name type="scientific">Acanthamoeba castellanii (strain ATCC 30010 / Neff)</name>
    <dbReference type="NCBI Taxonomy" id="1257118"/>
    <lineage>
        <taxon>Eukaryota</taxon>
        <taxon>Amoebozoa</taxon>
        <taxon>Discosea</taxon>
        <taxon>Longamoebia</taxon>
        <taxon>Centramoebida</taxon>
        <taxon>Acanthamoebidae</taxon>
        <taxon>Acanthamoeba</taxon>
    </lineage>
</organism>
<name>L8H0N5_ACACF</name>
<accession>L8H0N5</accession>